<sequence length="62" mass="7279">MTITDLRKKNGTVHYLGFDEMKKMWVYTLQDMFDRKRTFGVIAGQMNVIELLSLKGLNLCKH</sequence>
<proteinExistence type="predicted"/>
<accession>A0ABV5KK74</accession>
<dbReference type="EMBL" id="JBHMDO010000012">
    <property type="protein sequence ID" value="MFB9325628.1"/>
    <property type="molecule type" value="Genomic_DNA"/>
</dbReference>
<evidence type="ECO:0000313" key="2">
    <source>
        <dbReference type="Proteomes" id="UP001589747"/>
    </source>
</evidence>
<keyword evidence="2" id="KW-1185">Reference proteome</keyword>
<organism evidence="1 2">
    <name type="scientific">Paenibacillus aurantiacus</name>
    <dbReference type="NCBI Taxonomy" id="1936118"/>
    <lineage>
        <taxon>Bacteria</taxon>
        <taxon>Bacillati</taxon>
        <taxon>Bacillota</taxon>
        <taxon>Bacilli</taxon>
        <taxon>Bacillales</taxon>
        <taxon>Paenibacillaceae</taxon>
        <taxon>Paenibacillus</taxon>
    </lineage>
</organism>
<protein>
    <submittedName>
        <fullName evidence="1">Uncharacterized protein</fullName>
    </submittedName>
</protein>
<name>A0ABV5KK74_9BACL</name>
<reference evidence="1 2" key="1">
    <citation type="submission" date="2024-09" db="EMBL/GenBank/DDBJ databases">
        <authorList>
            <person name="Sun Q."/>
            <person name="Mori K."/>
        </authorList>
    </citation>
    <scope>NUCLEOTIDE SEQUENCE [LARGE SCALE GENOMIC DNA]</scope>
    <source>
        <strain evidence="1 2">TISTR 2452</strain>
    </source>
</reference>
<evidence type="ECO:0000313" key="1">
    <source>
        <dbReference type="EMBL" id="MFB9325628.1"/>
    </source>
</evidence>
<gene>
    <name evidence="1" type="ORF">ACFFSY_06790</name>
</gene>
<dbReference type="RefSeq" id="WP_377491828.1">
    <property type="nucleotide sequence ID" value="NZ_JBHMDO010000012.1"/>
</dbReference>
<comment type="caution">
    <text evidence="1">The sequence shown here is derived from an EMBL/GenBank/DDBJ whole genome shotgun (WGS) entry which is preliminary data.</text>
</comment>
<dbReference type="Proteomes" id="UP001589747">
    <property type="component" value="Unassembled WGS sequence"/>
</dbReference>